<evidence type="ECO:0000256" key="3">
    <source>
        <dbReference type="ARBA" id="ARBA00023163"/>
    </source>
</evidence>
<dbReference type="EMBL" id="QGTX01000001">
    <property type="protein sequence ID" value="PWW20886.1"/>
    <property type="molecule type" value="Genomic_DNA"/>
</dbReference>
<dbReference type="Pfam" id="PF14525">
    <property type="entry name" value="AraC_binding_2"/>
    <property type="match status" value="1"/>
</dbReference>
<evidence type="ECO:0000313" key="5">
    <source>
        <dbReference type="EMBL" id="PWW20886.1"/>
    </source>
</evidence>
<comment type="caution">
    <text evidence="5">The sequence shown here is derived from an EMBL/GenBank/DDBJ whole genome shotgun (WGS) entry which is preliminary data.</text>
</comment>
<dbReference type="PANTHER" id="PTHR46796:SF12">
    <property type="entry name" value="HTH-TYPE DNA-BINDING TRANSCRIPTIONAL ACTIVATOR EUTR"/>
    <property type="match status" value="1"/>
</dbReference>
<sequence length="320" mass="34482">MPVDTFELSTREPDVAQAVLTALYRLERPLGFSGVDRSFSCQIRFAAAGDLGADRLRFSAALRCAVPPLDVFMVASPVAGASRYLVGREQVAMRPGVLFRCPTGVPFANDWDDVDMSTVRLPLAVVERVAEEQLGVPAAGLRFDGTSPVSEPMRRTWLGLMRFVHQQVTDPTSGVTHPLVAAQLAELMAATALAAFPNTTMTSDHLRSPGGVAPAVLRRAVAFVDGHASLPITVTDIARAAGVGPRALQLAFARHLGLSPTAYLRRVRLECAHRELQAADPTTGDTVAAIARRWGFARPDRFTVAYRATYGVLPSHTLRT</sequence>
<dbReference type="Gene3D" id="1.10.10.60">
    <property type="entry name" value="Homeodomain-like"/>
    <property type="match status" value="1"/>
</dbReference>
<dbReference type="RefSeq" id="WP_211307798.1">
    <property type="nucleotide sequence ID" value="NZ_QGTX01000001.1"/>
</dbReference>
<dbReference type="InterPro" id="IPR009057">
    <property type="entry name" value="Homeodomain-like_sf"/>
</dbReference>
<protein>
    <submittedName>
        <fullName evidence="5">AraC-like DNA-binding protein</fullName>
    </submittedName>
</protein>
<dbReference type="InterPro" id="IPR018060">
    <property type="entry name" value="HTH_AraC"/>
</dbReference>
<evidence type="ECO:0000259" key="4">
    <source>
        <dbReference type="PROSITE" id="PS01124"/>
    </source>
</evidence>
<dbReference type="GO" id="GO:0043565">
    <property type="term" value="F:sequence-specific DNA binding"/>
    <property type="evidence" value="ECO:0007669"/>
    <property type="project" value="InterPro"/>
</dbReference>
<reference evidence="6" key="1">
    <citation type="submission" date="2018-05" db="EMBL/GenBank/DDBJ databases">
        <authorList>
            <person name="Klenk H.-P."/>
            <person name="Huntemann M."/>
            <person name="Clum A."/>
            <person name="Pillay M."/>
            <person name="Palaniappan K."/>
            <person name="Varghese N."/>
            <person name="Mikhailova N."/>
            <person name="Stamatis D."/>
            <person name="Reddy T."/>
            <person name="Daum C."/>
            <person name="Shapiro N."/>
            <person name="Ivanova N."/>
            <person name="Kyrpides N."/>
            <person name="Woyke T."/>
        </authorList>
    </citation>
    <scope>NUCLEOTIDE SEQUENCE [LARGE SCALE GENOMIC DNA]</scope>
    <source>
        <strain evidence="6">DSM 45417</strain>
    </source>
</reference>
<gene>
    <name evidence="5" type="ORF">JD79_00010</name>
</gene>
<dbReference type="Pfam" id="PF12833">
    <property type="entry name" value="HTH_18"/>
    <property type="match status" value="1"/>
</dbReference>
<evidence type="ECO:0000313" key="6">
    <source>
        <dbReference type="Proteomes" id="UP000246661"/>
    </source>
</evidence>
<dbReference type="PROSITE" id="PS01124">
    <property type="entry name" value="HTH_ARAC_FAMILY_2"/>
    <property type="match status" value="1"/>
</dbReference>
<dbReference type="AlphaFoldDB" id="A0A317QE25"/>
<dbReference type="GO" id="GO:0003700">
    <property type="term" value="F:DNA-binding transcription factor activity"/>
    <property type="evidence" value="ECO:0007669"/>
    <property type="project" value="InterPro"/>
</dbReference>
<proteinExistence type="predicted"/>
<keyword evidence="2 5" id="KW-0238">DNA-binding</keyword>
<keyword evidence="6" id="KW-1185">Reference proteome</keyword>
<evidence type="ECO:0000256" key="1">
    <source>
        <dbReference type="ARBA" id="ARBA00023015"/>
    </source>
</evidence>
<feature type="domain" description="HTH araC/xylS-type" evidence="4">
    <location>
        <begin position="218"/>
        <end position="320"/>
    </location>
</feature>
<keyword evidence="3" id="KW-0804">Transcription</keyword>
<organism evidence="5 6">
    <name type="scientific">Geodermatophilus normandii</name>
    <dbReference type="NCBI Taxonomy" id="1137989"/>
    <lineage>
        <taxon>Bacteria</taxon>
        <taxon>Bacillati</taxon>
        <taxon>Actinomycetota</taxon>
        <taxon>Actinomycetes</taxon>
        <taxon>Geodermatophilales</taxon>
        <taxon>Geodermatophilaceae</taxon>
        <taxon>Geodermatophilus</taxon>
    </lineage>
</organism>
<dbReference type="Proteomes" id="UP000246661">
    <property type="component" value="Unassembled WGS sequence"/>
</dbReference>
<dbReference type="InterPro" id="IPR050204">
    <property type="entry name" value="AraC_XylS_family_regulators"/>
</dbReference>
<keyword evidence="1" id="KW-0805">Transcription regulation</keyword>
<evidence type="ECO:0000256" key="2">
    <source>
        <dbReference type="ARBA" id="ARBA00023125"/>
    </source>
</evidence>
<name>A0A317QE25_9ACTN</name>
<dbReference type="SMART" id="SM00342">
    <property type="entry name" value="HTH_ARAC"/>
    <property type="match status" value="1"/>
</dbReference>
<dbReference type="InterPro" id="IPR035418">
    <property type="entry name" value="AraC-bd_2"/>
</dbReference>
<dbReference type="SUPFAM" id="SSF46689">
    <property type="entry name" value="Homeodomain-like"/>
    <property type="match status" value="2"/>
</dbReference>
<accession>A0A317QE25</accession>
<dbReference type="PANTHER" id="PTHR46796">
    <property type="entry name" value="HTH-TYPE TRANSCRIPTIONAL ACTIVATOR RHAS-RELATED"/>
    <property type="match status" value="1"/>
</dbReference>